<dbReference type="Proteomes" id="UP001285521">
    <property type="component" value="Unassembled WGS sequence"/>
</dbReference>
<dbReference type="Pfam" id="PF04149">
    <property type="entry name" value="DUF397"/>
    <property type="match status" value="1"/>
</dbReference>
<name>A0ABU4T5I0_9PSEU</name>
<evidence type="ECO:0000313" key="2">
    <source>
        <dbReference type="EMBL" id="MDX8033419.1"/>
    </source>
</evidence>
<organism evidence="2 3">
    <name type="scientific">Lentzea miocenica</name>
    <dbReference type="NCBI Taxonomy" id="3095431"/>
    <lineage>
        <taxon>Bacteria</taxon>
        <taxon>Bacillati</taxon>
        <taxon>Actinomycetota</taxon>
        <taxon>Actinomycetes</taxon>
        <taxon>Pseudonocardiales</taxon>
        <taxon>Pseudonocardiaceae</taxon>
        <taxon>Lentzea</taxon>
    </lineage>
</organism>
<dbReference type="EMBL" id="JAXAVW010000020">
    <property type="protein sequence ID" value="MDX8033419.1"/>
    <property type="molecule type" value="Genomic_DNA"/>
</dbReference>
<comment type="caution">
    <text evidence="2">The sequence shown here is derived from an EMBL/GenBank/DDBJ whole genome shotgun (WGS) entry which is preliminary data.</text>
</comment>
<sequence length="69" mass="7691">MRLIPDTKGAADGWRWRKASASGNTNGADCVEIADQRDFFAVRDSKNAHGAILTFEPDAWTAFHAWLVR</sequence>
<dbReference type="InterPro" id="IPR007278">
    <property type="entry name" value="DUF397"/>
</dbReference>
<evidence type="ECO:0000259" key="1">
    <source>
        <dbReference type="Pfam" id="PF04149"/>
    </source>
</evidence>
<gene>
    <name evidence="2" type="ORF">SK803_24640</name>
</gene>
<proteinExistence type="predicted"/>
<accession>A0ABU4T5I0</accession>
<dbReference type="RefSeq" id="WP_319968445.1">
    <property type="nucleotide sequence ID" value="NZ_JAXAVW010000020.1"/>
</dbReference>
<evidence type="ECO:0000313" key="3">
    <source>
        <dbReference type="Proteomes" id="UP001285521"/>
    </source>
</evidence>
<protein>
    <submittedName>
        <fullName evidence="2">DUF397 domain-containing protein</fullName>
    </submittedName>
</protein>
<keyword evidence="3" id="KW-1185">Reference proteome</keyword>
<reference evidence="2 3" key="2">
    <citation type="submission" date="2023-11" db="EMBL/GenBank/DDBJ databases">
        <authorList>
            <person name="Lara A.C."/>
            <person name="Chronakova A."/>
        </authorList>
    </citation>
    <scope>NUCLEOTIDE SEQUENCE [LARGE SCALE GENOMIC DNA]</scope>
    <source>
        <strain evidence="2 3">BCCO 10_0856</strain>
    </source>
</reference>
<feature type="domain" description="DUF397" evidence="1">
    <location>
        <begin position="15"/>
        <end position="65"/>
    </location>
</feature>
<reference evidence="2 3" key="1">
    <citation type="submission" date="2023-11" db="EMBL/GenBank/DDBJ databases">
        <title>Lentzea sokolovensis, sp. nov., Lentzea kristufkii, sp. nov., and Lentzea miocenensis, sp. nov., rare actinobacteria from Sokolov Coal Basin, Miocene lacustrine sediment, Czech Republic.</title>
        <authorList>
            <person name="Lara A."/>
            <person name="Kotroba L."/>
            <person name="Nouioui I."/>
            <person name="Neumann-Schaal M."/>
            <person name="Mast Y."/>
            <person name="Chronakova A."/>
        </authorList>
    </citation>
    <scope>NUCLEOTIDE SEQUENCE [LARGE SCALE GENOMIC DNA]</scope>
    <source>
        <strain evidence="2 3">BCCO 10_0856</strain>
    </source>
</reference>